<feature type="transmembrane region" description="Helical" evidence="1">
    <location>
        <begin position="909"/>
        <end position="930"/>
    </location>
</feature>
<dbReference type="Pfam" id="PF00873">
    <property type="entry name" value="ACR_tran"/>
    <property type="match status" value="1"/>
</dbReference>
<accession>A0AAE3XQQ7</accession>
<feature type="transmembrane region" description="Helical" evidence="1">
    <location>
        <begin position="358"/>
        <end position="378"/>
    </location>
</feature>
<dbReference type="PRINTS" id="PR00702">
    <property type="entry name" value="ACRIFLAVINRP"/>
</dbReference>
<feature type="transmembrane region" description="Helical" evidence="1">
    <location>
        <begin position="384"/>
        <end position="409"/>
    </location>
</feature>
<dbReference type="GO" id="GO:0005886">
    <property type="term" value="C:plasma membrane"/>
    <property type="evidence" value="ECO:0007669"/>
    <property type="project" value="TreeGrafter"/>
</dbReference>
<dbReference type="EMBL" id="JAVDQD010000004">
    <property type="protein sequence ID" value="MDR6240181.1"/>
    <property type="molecule type" value="Genomic_DNA"/>
</dbReference>
<protein>
    <submittedName>
        <fullName evidence="2">HAE1 family hydrophobic/amphiphilic exporter-1</fullName>
    </submittedName>
</protein>
<dbReference type="SUPFAM" id="SSF82714">
    <property type="entry name" value="Multidrug efflux transporter AcrB TolC docking domain, DN and DC subdomains"/>
    <property type="match status" value="2"/>
</dbReference>
<feature type="transmembrane region" description="Helical" evidence="1">
    <location>
        <begin position="430"/>
        <end position="452"/>
    </location>
</feature>
<dbReference type="SUPFAM" id="SSF82866">
    <property type="entry name" value="Multidrug efflux transporter AcrB transmembrane domain"/>
    <property type="match status" value="2"/>
</dbReference>
<name>A0AAE3XQQ7_9BACT</name>
<feature type="transmembrane region" description="Helical" evidence="1">
    <location>
        <begin position="990"/>
        <end position="1012"/>
    </location>
</feature>
<feature type="transmembrane region" description="Helical" evidence="1">
    <location>
        <begin position="883"/>
        <end position="903"/>
    </location>
</feature>
<evidence type="ECO:0000313" key="2">
    <source>
        <dbReference type="EMBL" id="MDR6240181.1"/>
    </source>
</evidence>
<dbReference type="Gene3D" id="3.30.70.1320">
    <property type="entry name" value="Multidrug efflux transporter AcrB pore domain like"/>
    <property type="match status" value="1"/>
</dbReference>
<dbReference type="RefSeq" id="WP_309940058.1">
    <property type="nucleotide sequence ID" value="NZ_AP025305.1"/>
</dbReference>
<dbReference type="InterPro" id="IPR001036">
    <property type="entry name" value="Acrflvin-R"/>
</dbReference>
<keyword evidence="1" id="KW-0472">Membrane</keyword>
<feature type="transmembrane region" description="Helical" evidence="1">
    <location>
        <begin position="12"/>
        <end position="32"/>
    </location>
</feature>
<keyword evidence="3" id="KW-1185">Reference proteome</keyword>
<dbReference type="Gene3D" id="3.30.70.1440">
    <property type="entry name" value="Multidrug efflux transporter AcrB pore domain"/>
    <property type="match status" value="1"/>
</dbReference>
<feature type="transmembrane region" description="Helical" evidence="1">
    <location>
        <begin position="958"/>
        <end position="978"/>
    </location>
</feature>
<comment type="caution">
    <text evidence="2">The sequence shown here is derived from an EMBL/GenBank/DDBJ whole genome shotgun (WGS) entry which is preliminary data.</text>
</comment>
<reference evidence="2" key="1">
    <citation type="submission" date="2023-07" db="EMBL/GenBank/DDBJ databases">
        <title>Genomic Encyclopedia of Type Strains, Phase IV (KMG-IV): sequencing the most valuable type-strain genomes for metagenomic binning, comparative biology and taxonomic classification.</title>
        <authorList>
            <person name="Goeker M."/>
        </authorList>
    </citation>
    <scope>NUCLEOTIDE SEQUENCE</scope>
    <source>
        <strain evidence="2">DSM 26174</strain>
    </source>
</reference>
<organism evidence="2 3">
    <name type="scientific">Aureibacter tunicatorum</name>
    <dbReference type="NCBI Taxonomy" id="866807"/>
    <lineage>
        <taxon>Bacteria</taxon>
        <taxon>Pseudomonadati</taxon>
        <taxon>Bacteroidota</taxon>
        <taxon>Cytophagia</taxon>
        <taxon>Cytophagales</taxon>
        <taxon>Persicobacteraceae</taxon>
        <taxon>Aureibacter</taxon>
    </lineage>
</organism>
<gene>
    <name evidence="2" type="ORF">HNQ88_003247</name>
</gene>
<evidence type="ECO:0000256" key="1">
    <source>
        <dbReference type="SAM" id="Phobius"/>
    </source>
</evidence>
<dbReference type="PANTHER" id="PTHR32063:SF0">
    <property type="entry name" value="SWARMING MOTILITY PROTEIN SWRC"/>
    <property type="match status" value="1"/>
</dbReference>
<keyword evidence="1" id="KW-0812">Transmembrane</keyword>
<dbReference type="GO" id="GO:0042910">
    <property type="term" value="F:xenobiotic transmembrane transporter activity"/>
    <property type="evidence" value="ECO:0007669"/>
    <property type="project" value="TreeGrafter"/>
</dbReference>
<sequence length="1033" mass="113519">MSLAEVSVKEPVFITMIVVAIVVLGLFAAVNLKVSLQPDVNFPYVSVTTTLEGATPEVVNDQISEKIEKAVNTVSGIKHITSVSQKGLSQVIIEFDLKSDPVVSEEKVRSKVDAILEKLPRKAKKPVVQQFDVYTPPVMSLVVTGEGSEKEITLEVKNVISKVLESVDGVGRVEIVGGAEPQVRVECDNNKLKAYGVSLNDVVNAINAENVEISAGEFDWGSYETLVSTKSKFKEVAGFDSVVLSYMNGEPVYLSNVAEVVNGSKKPTSLSQLNGNNALGLNIVKQTNANSMLVAEGIKEKIKFLEKSYNGKIKIIPIVDVSNFIKSENEAVFVDLILGFLLTVLVVYVFLANFKATVIGGIALFTSLVASFIMMYLMNFSINYMTMLGLTLSLGLLIDDAIVIIENIFRHLTRDKVSPKAAVVKASNEISLAVLSTTMTIVAVFLPVAFMPGLIGEYFFQFGLTVVFAVLVSLFVAFTLTPMLSAQWISSEDLGANSLSKKTILNRFHEKFNQLFDRLIDGYTKFLRASLAHKKRVVGIAFGILLVTFYLFSLLGTDFIPVTDVGQFIIKMKVDPGGSLEESGEVSKQLVKVLLKDKRVTNVYTSIGAAGNPVTEGEISVLLVPKNKRKEGTEEIKNYYRNIFKDIPGVEFSYLGSPGSNDEQSLIEYHINGLSLDSLSMLAERLQAIYQRIPGVVDIQNDLAKLQPEYKINVDRLKAAKLGLHSEDIGNILRTALNGDIASYYDIFGDQLEVFVQLRRSQVRDIEDLMSVNIKSENGDLVPISSIATYDRINTLNKIVRYDRKYSVSVTANLYQQLLGDAMAEIQKNVSELDMPTGYNLTQGGYTQIQSQSTEAMIIVFLFSLMFIYMILASLFRSYKQPMIIMLSLPFSLLGAVVMLLAFHNSLSLMAMMGLIMLLGLVTKNAILLINYANQMKLQGETTTEALVLAGKVRLKPILMTSAAMVFGMIPIAFSNSLGASFRAPMGKAVMGGIISSTIFTLIFIPVVYDIIDKIFMNKRHKKTAEDSNSPAV</sequence>
<dbReference type="Gene3D" id="1.20.1640.10">
    <property type="entry name" value="Multidrug efflux transporter AcrB transmembrane domain"/>
    <property type="match status" value="2"/>
</dbReference>
<feature type="transmembrane region" description="Helical" evidence="1">
    <location>
        <begin position="458"/>
        <end position="480"/>
    </location>
</feature>
<proteinExistence type="predicted"/>
<dbReference type="Gene3D" id="3.30.2090.10">
    <property type="entry name" value="Multidrug efflux transporter AcrB TolC docking domain, DN and DC subdomains"/>
    <property type="match status" value="2"/>
</dbReference>
<feature type="transmembrane region" description="Helical" evidence="1">
    <location>
        <begin position="856"/>
        <end position="876"/>
    </location>
</feature>
<dbReference type="InterPro" id="IPR027463">
    <property type="entry name" value="AcrB_DN_DC_subdom"/>
</dbReference>
<dbReference type="Proteomes" id="UP001185092">
    <property type="component" value="Unassembled WGS sequence"/>
</dbReference>
<keyword evidence="1" id="KW-1133">Transmembrane helix</keyword>
<evidence type="ECO:0000313" key="3">
    <source>
        <dbReference type="Proteomes" id="UP001185092"/>
    </source>
</evidence>
<dbReference type="SUPFAM" id="SSF82693">
    <property type="entry name" value="Multidrug efflux transporter AcrB pore domain, PN1, PN2, PC1 and PC2 subdomains"/>
    <property type="match status" value="3"/>
</dbReference>
<dbReference type="PANTHER" id="PTHR32063">
    <property type="match status" value="1"/>
</dbReference>
<feature type="transmembrane region" description="Helical" evidence="1">
    <location>
        <begin position="331"/>
        <end position="351"/>
    </location>
</feature>
<dbReference type="AlphaFoldDB" id="A0AAE3XQQ7"/>
<dbReference type="Gene3D" id="3.30.70.1430">
    <property type="entry name" value="Multidrug efflux transporter AcrB pore domain"/>
    <property type="match status" value="2"/>
</dbReference>
<feature type="transmembrane region" description="Helical" evidence="1">
    <location>
        <begin position="537"/>
        <end position="555"/>
    </location>
</feature>